<dbReference type="VEuPathDB" id="FungiDB:RhiirA1_398555"/>
<feature type="region of interest" description="Disordered" evidence="1">
    <location>
        <begin position="99"/>
        <end position="119"/>
    </location>
</feature>
<dbReference type="VEuPathDB" id="FungiDB:FUN_010549"/>
<dbReference type="AlphaFoldDB" id="A0A2I1GKY2"/>
<keyword evidence="3" id="KW-1185">Reference proteome</keyword>
<dbReference type="EMBL" id="LLXI01000532">
    <property type="protein sequence ID" value="PKY47292.1"/>
    <property type="molecule type" value="Genomic_DNA"/>
</dbReference>
<organism evidence="2 3">
    <name type="scientific">Rhizophagus irregularis</name>
    <dbReference type="NCBI Taxonomy" id="588596"/>
    <lineage>
        <taxon>Eukaryota</taxon>
        <taxon>Fungi</taxon>
        <taxon>Fungi incertae sedis</taxon>
        <taxon>Mucoromycota</taxon>
        <taxon>Glomeromycotina</taxon>
        <taxon>Glomeromycetes</taxon>
        <taxon>Glomerales</taxon>
        <taxon>Glomeraceae</taxon>
        <taxon>Rhizophagus</taxon>
    </lineage>
</organism>
<dbReference type="Proteomes" id="UP000234323">
    <property type="component" value="Unassembled WGS sequence"/>
</dbReference>
<evidence type="ECO:0000313" key="2">
    <source>
        <dbReference type="EMBL" id="PKY47292.1"/>
    </source>
</evidence>
<proteinExistence type="predicted"/>
<sequence length="225" mass="25060">MGSIDNSDDDESLDNEYDDDKNEIISGLQTLNPDKAQLLIGKFGDATNPANFTEQARATNIQPTTLSLIFSIAFYSASRSWENFASQFLTEFGDIYDGSDDMLDESSDDEPDEDEDEDLGNLSQEDLLLKGFQMPPNPVLEMPPILPDIVMTPVDQPVTPENSQKKDKQKARITVDKQVKHQSTTAKPDAKTPVINFQKEKKSPEPEVTQILTGYDAVGDELERI</sequence>
<accession>A0A2I1GKY2</accession>
<dbReference type="VEuPathDB" id="FungiDB:RhiirFUN_005465"/>
<comment type="caution">
    <text evidence="2">The sequence shown here is derived from an EMBL/GenBank/DDBJ whole genome shotgun (WGS) entry which is preliminary data.</text>
</comment>
<feature type="region of interest" description="Disordered" evidence="1">
    <location>
        <begin position="1"/>
        <end position="21"/>
    </location>
</feature>
<gene>
    <name evidence="2" type="ORF">RhiirA4_462423</name>
</gene>
<evidence type="ECO:0000313" key="3">
    <source>
        <dbReference type="Proteomes" id="UP000234323"/>
    </source>
</evidence>
<reference evidence="2 3" key="1">
    <citation type="submission" date="2015-10" db="EMBL/GenBank/DDBJ databases">
        <title>Genome analyses suggest a sexual origin of heterokaryosis in a supposedly ancient asexual fungus.</title>
        <authorList>
            <person name="Ropars J."/>
            <person name="Sedzielewska K."/>
            <person name="Noel J."/>
            <person name="Charron P."/>
            <person name="Farinelli L."/>
            <person name="Marton T."/>
            <person name="Kruger M."/>
            <person name="Pelin A."/>
            <person name="Brachmann A."/>
            <person name="Corradi N."/>
        </authorList>
    </citation>
    <scope>NUCLEOTIDE SEQUENCE [LARGE SCALE GENOMIC DNA]</scope>
    <source>
        <strain evidence="2 3">A4</strain>
    </source>
</reference>
<feature type="region of interest" description="Disordered" evidence="1">
    <location>
        <begin position="151"/>
        <end position="206"/>
    </location>
</feature>
<name>A0A2I1GKY2_9GLOM</name>
<protein>
    <submittedName>
        <fullName evidence="2">Uncharacterized protein</fullName>
    </submittedName>
</protein>
<evidence type="ECO:0000256" key="1">
    <source>
        <dbReference type="SAM" id="MobiDB-lite"/>
    </source>
</evidence>